<gene>
    <name evidence="2" type="ORF">SAMN05421503_0446</name>
</gene>
<keyword evidence="3" id="KW-1185">Reference proteome</keyword>
<sequence length="67" mass="7441">MNKSYKRFSLIFNSIIALFALAVICSSIIGWKEMDRSLLYLLLGIGIFISGIASIVKTARQRVNTSS</sequence>
<proteinExistence type="predicted"/>
<evidence type="ECO:0000313" key="3">
    <source>
        <dbReference type="Proteomes" id="UP000219356"/>
    </source>
</evidence>
<dbReference type="Proteomes" id="UP000219356">
    <property type="component" value="Unassembled WGS sequence"/>
</dbReference>
<dbReference type="OrthoDB" id="2949146at2"/>
<evidence type="ECO:0000256" key="1">
    <source>
        <dbReference type="SAM" id="Phobius"/>
    </source>
</evidence>
<accession>A0A285N4A6</accession>
<feature type="transmembrane region" description="Helical" evidence="1">
    <location>
        <begin position="37"/>
        <end position="56"/>
    </location>
</feature>
<name>A0A285N4A6_9BACI</name>
<reference evidence="3" key="1">
    <citation type="submission" date="2017-09" db="EMBL/GenBank/DDBJ databases">
        <authorList>
            <person name="Varghese N."/>
            <person name="Submissions S."/>
        </authorList>
    </citation>
    <scope>NUCLEOTIDE SEQUENCE [LARGE SCALE GENOMIC DNA]</scope>
    <source>
        <strain evidence="3">CGMCC 1.8913</strain>
    </source>
</reference>
<dbReference type="RefSeq" id="WP_097038820.1">
    <property type="nucleotide sequence ID" value="NZ_OBEK01000001.1"/>
</dbReference>
<dbReference type="EMBL" id="OBEK01000001">
    <property type="protein sequence ID" value="SNZ03763.1"/>
    <property type="molecule type" value="Genomic_DNA"/>
</dbReference>
<protein>
    <submittedName>
        <fullName evidence="2">Uncharacterized protein</fullName>
    </submittedName>
</protein>
<keyword evidence="1" id="KW-0472">Membrane</keyword>
<organism evidence="2 3">
    <name type="scientific">Terribacillus aidingensis</name>
    <dbReference type="NCBI Taxonomy" id="586416"/>
    <lineage>
        <taxon>Bacteria</taxon>
        <taxon>Bacillati</taxon>
        <taxon>Bacillota</taxon>
        <taxon>Bacilli</taxon>
        <taxon>Bacillales</taxon>
        <taxon>Bacillaceae</taxon>
        <taxon>Terribacillus</taxon>
    </lineage>
</organism>
<evidence type="ECO:0000313" key="2">
    <source>
        <dbReference type="EMBL" id="SNZ03763.1"/>
    </source>
</evidence>
<feature type="transmembrane region" description="Helical" evidence="1">
    <location>
        <begin position="12"/>
        <end position="31"/>
    </location>
</feature>
<keyword evidence="1" id="KW-1133">Transmembrane helix</keyword>
<dbReference type="AlphaFoldDB" id="A0A285N4A6"/>
<keyword evidence="1" id="KW-0812">Transmembrane</keyword>